<dbReference type="AlphaFoldDB" id="A0A9X2XWV4"/>
<dbReference type="RefSeq" id="WP_279296610.1">
    <property type="nucleotide sequence ID" value="NZ_JAOTIF010000004.1"/>
</dbReference>
<evidence type="ECO:0000313" key="1">
    <source>
        <dbReference type="EMBL" id="MCU7549168.1"/>
    </source>
</evidence>
<organism evidence="1 2">
    <name type="scientific">Paraflavisolibacter caeni</name>
    <dbReference type="NCBI Taxonomy" id="2982496"/>
    <lineage>
        <taxon>Bacteria</taxon>
        <taxon>Pseudomonadati</taxon>
        <taxon>Bacteroidota</taxon>
        <taxon>Chitinophagia</taxon>
        <taxon>Chitinophagales</taxon>
        <taxon>Chitinophagaceae</taxon>
        <taxon>Paraflavisolibacter</taxon>
    </lineage>
</organism>
<comment type="caution">
    <text evidence="1">The sequence shown here is derived from an EMBL/GenBank/DDBJ whole genome shotgun (WGS) entry which is preliminary data.</text>
</comment>
<dbReference type="EMBL" id="JAOTIF010000004">
    <property type="protein sequence ID" value="MCU7549168.1"/>
    <property type="molecule type" value="Genomic_DNA"/>
</dbReference>
<dbReference type="Proteomes" id="UP001155483">
    <property type="component" value="Unassembled WGS sequence"/>
</dbReference>
<evidence type="ECO:0000313" key="2">
    <source>
        <dbReference type="Proteomes" id="UP001155483"/>
    </source>
</evidence>
<accession>A0A9X2XWV4</accession>
<sequence>MNQFFLVILSFLSIQAASQNIIIKSDSSDENSSYHQTLPENTLKARQWFIGGISIAGYGGSLIYLNEAWYKGYEKTGFHTFNDSKEWLQMDKVGHAWTAYNTSRATTALWRWAGLSPKKSVLLGSLSGFSYLTVIELLDGYSAKWGWSWPDIAANFTGSSLFAAQELLWGEQRIQFKYLAHQKAYPLDLKTRANELFGERLPERLLKDYNAQTLWLSFNLKSFIKTNALPSWLNLSIGYGAEGLYGGVENRAFDKQGNMTFNRMDIQRYRQWYLSPDVDFTKIKTNRKGVRTVLAVLNIIKVPAPALVLSNGKVRGKLLSY</sequence>
<dbReference type="Pfam" id="PF10043">
    <property type="entry name" value="DUF2279"/>
    <property type="match status" value="1"/>
</dbReference>
<reference evidence="1" key="2">
    <citation type="submission" date="2023-04" db="EMBL/GenBank/DDBJ databases">
        <title>Paracnuella aquatica gen. nov., sp. nov., a member of the family Chitinophagaceae isolated from a hot spring.</title>
        <authorList>
            <person name="Wang C."/>
        </authorList>
    </citation>
    <scope>NUCLEOTIDE SEQUENCE</scope>
    <source>
        <strain evidence="1">LB-8</strain>
    </source>
</reference>
<reference evidence="1" key="1">
    <citation type="submission" date="2022-09" db="EMBL/GenBank/DDBJ databases">
        <authorList>
            <person name="Yuan C."/>
            <person name="Ke Z."/>
        </authorList>
    </citation>
    <scope>NUCLEOTIDE SEQUENCE</scope>
    <source>
        <strain evidence="1">LB-8</strain>
    </source>
</reference>
<protein>
    <submittedName>
        <fullName evidence="1">YfiM family protein</fullName>
    </submittedName>
</protein>
<proteinExistence type="predicted"/>
<keyword evidence="2" id="KW-1185">Reference proteome</keyword>
<dbReference type="InterPro" id="IPR018736">
    <property type="entry name" value="DUF2279_periplasmic_lipo"/>
</dbReference>
<gene>
    <name evidence="1" type="ORF">OCK74_08580</name>
</gene>
<name>A0A9X2XWV4_9BACT</name>